<dbReference type="Pfam" id="PF01420">
    <property type="entry name" value="Methylase_S"/>
    <property type="match status" value="2"/>
</dbReference>
<evidence type="ECO:0000256" key="1">
    <source>
        <dbReference type="ARBA" id="ARBA00010923"/>
    </source>
</evidence>
<proteinExistence type="inferred from homology"/>
<sequence length="400" mass="45441">MSKNMIQWLEIGDLDIHISDGNYSSKYPRSEEFIESGVPFIRANNLVNKSISDEEMYFISPQKHGLLKKGHLKTNDVLISTRGDLGKVALVPKRYNDSNINAQLVLLRPNPHKIDPLYLLYCFEGDRVKGQISQLQTGTALKQLPVGNLKRIKIPLPPLEEQRRIAAILDKADGVRRKRKEAIRLTEELLKSTFLEMFGDPVTNPKGWEIKKLEEVTTKITDGVHSRPNYTEQGVPFISVKDITTGELKFDDCKFISEEDHKKYKKRCNPDLGDILYTKVGATYGRPALVNVKSEFSLYVSVCLIKPQRDLIFPEFLKEALATPALKRQADRSIKGIGVPDLHLNMIKDFIVPVPPIYKQKEFLEIASKIQSSKESLTSCSQESENLFNSLLQRAFRGEL</sequence>
<keyword evidence="5" id="KW-0378">Hydrolase</keyword>
<dbReference type="SUPFAM" id="SSF116734">
    <property type="entry name" value="DNA methylase specificity domain"/>
    <property type="match status" value="2"/>
</dbReference>
<dbReference type="EMBL" id="JACJSV010000005">
    <property type="protein sequence ID" value="MBD2599293.1"/>
    <property type="molecule type" value="Genomic_DNA"/>
</dbReference>
<keyword evidence="2" id="KW-0680">Restriction system</keyword>
<reference evidence="5 6" key="1">
    <citation type="journal article" date="2020" name="ISME J.">
        <title>Comparative genomics reveals insights into cyanobacterial evolution and habitat adaptation.</title>
        <authorList>
            <person name="Chen M.Y."/>
            <person name="Teng W.K."/>
            <person name="Zhao L."/>
            <person name="Hu C.X."/>
            <person name="Zhou Y.K."/>
            <person name="Han B.P."/>
            <person name="Song L.R."/>
            <person name="Shu W.S."/>
        </authorList>
    </citation>
    <scope>NUCLEOTIDE SEQUENCE [LARGE SCALE GENOMIC DNA]</scope>
    <source>
        <strain evidence="5 6">FACHB-1342</strain>
    </source>
</reference>
<evidence type="ECO:0000313" key="6">
    <source>
        <dbReference type="Proteomes" id="UP000648873"/>
    </source>
</evidence>
<dbReference type="InterPro" id="IPR000055">
    <property type="entry name" value="Restrct_endonuc_typeI_TRD"/>
</dbReference>
<comment type="similarity">
    <text evidence="1">Belongs to the type-I restriction system S methylase family.</text>
</comment>
<evidence type="ECO:0000313" key="5">
    <source>
        <dbReference type="EMBL" id="MBD2599293.1"/>
    </source>
</evidence>
<dbReference type="GO" id="GO:0004519">
    <property type="term" value="F:endonuclease activity"/>
    <property type="evidence" value="ECO:0007669"/>
    <property type="project" value="UniProtKB-KW"/>
</dbReference>
<dbReference type="RefSeq" id="WP_190537280.1">
    <property type="nucleotide sequence ID" value="NZ_JACJSV010000005.1"/>
</dbReference>
<dbReference type="PANTHER" id="PTHR30408">
    <property type="entry name" value="TYPE-1 RESTRICTION ENZYME ECOKI SPECIFICITY PROTEIN"/>
    <property type="match status" value="1"/>
</dbReference>
<dbReference type="CDD" id="cd17246">
    <property type="entry name" value="RMtype1_S_SonII-TRD2-CR2_like"/>
    <property type="match status" value="1"/>
</dbReference>
<keyword evidence="5" id="KW-0255">Endonuclease</keyword>
<feature type="domain" description="Type I restriction modification DNA specificity" evidence="4">
    <location>
        <begin position="205"/>
        <end position="372"/>
    </location>
</feature>
<accession>A0ABR8G7T3</accession>
<evidence type="ECO:0000259" key="4">
    <source>
        <dbReference type="Pfam" id="PF01420"/>
    </source>
</evidence>
<keyword evidence="3" id="KW-0238">DNA-binding</keyword>
<dbReference type="InterPro" id="IPR052021">
    <property type="entry name" value="Type-I_RS_S_subunit"/>
</dbReference>
<organism evidence="5 6">
    <name type="scientific">Microcystis viridis FACHB-1342</name>
    <dbReference type="NCBI Taxonomy" id="2692900"/>
    <lineage>
        <taxon>Bacteria</taxon>
        <taxon>Bacillati</taxon>
        <taxon>Cyanobacteriota</taxon>
        <taxon>Cyanophyceae</taxon>
        <taxon>Oscillatoriophycideae</taxon>
        <taxon>Chroococcales</taxon>
        <taxon>Microcystaceae</taxon>
        <taxon>Microcystis</taxon>
    </lineage>
</organism>
<dbReference type="PANTHER" id="PTHR30408:SF12">
    <property type="entry name" value="TYPE I RESTRICTION ENZYME MJAVIII SPECIFICITY SUBUNIT"/>
    <property type="match status" value="1"/>
</dbReference>
<name>A0ABR8G7T3_MICVR</name>
<dbReference type="Gene3D" id="3.90.220.20">
    <property type="entry name" value="DNA methylase specificity domains"/>
    <property type="match status" value="2"/>
</dbReference>
<dbReference type="Proteomes" id="UP000648873">
    <property type="component" value="Unassembled WGS sequence"/>
</dbReference>
<dbReference type="InterPro" id="IPR044946">
    <property type="entry name" value="Restrct_endonuc_typeI_TRD_sf"/>
</dbReference>
<evidence type="ECO:0000256" key="3">
    <source>
        <dbReference type="ARBA" id="ARBA00023125"/>
    </source>
</evidence>
<dbReference type="CDD" id="cd17264">
    <property type="entry name" value="RMtype1_S_Eco3763I-TRD2-CR2_like"/>
    <property type="match status" value="1"/>
</dbReference>
<protein>
    <submittedName>
        <fullName evidence="5">Restriction endonuclease subunit S</fullName>
    </submittedName>
</protein>
<keyword evidence="6" id="KW-1185">Reference proteome</keyword>
<comment type="caution">
    <text evidence="5">The sequence shown here is derived from an EMBL/GenBank/DDBJ whole genome shotgun (WGS) entry which is preliminary data.</text>
</comment>
<evidence type="ECO:0000256" key="2">
    <source>
        <dbReference type="ARBA" id="ARBA00022747"/>
    </source>
</evidence>
<keyword evidence="5" id="KW-0540">Nuclease</keyword>
<gene>
    <name evidence="5" type="ORF">H6G40_03285</name>
</gene>
<feature type="domain" description="Type I restriction modification DNA specificity" evidence="4">
    <location>
        <begin position="26"/>
        <end position="174"/>
    </location>
</feature>